<dbReference type="KEGG" id="aei:AOY20_01065"/>
<gene>
    <name evidence="1" type="ORF">AOY20_01065</name>
</gene>
<keyword evidence="2" id="KW-1185">Reference proteome</keyword>
<evidence type="ECO:0000313" key="1">
    <source>
        <dbReference type="EMBL" id="ALH94244.1"/>
    </source>
</evidence>
<dbReference type="Proteomes" id="UP000064939">
    <property type="component" value="Chromosome"/>
</dbReference>
<evidence type="ECO:0000313" key="2">
    <source>
        <dbReference type="Proteomes" id="UP000064939"/>
    </source>
</evidence>
<dbReference type="OrthoDB" id="7060651at2"/>
<dbReference type="RefSeq" id="WP_054580158.1">
    <property type="nucleotide sequence ID" value="NZ_CP012808.1"/>
</dbReference>
<accession>A0A0N9VZS0</accession>
<dbReference type="EMBL" id="CP012808">
    <property type="protein sequence ID" value="ALH94244.1"/>
    <property type="molecule type" value="Genomic_DNA"/>
</dbReference>
<protein>
    <submittedName>
        <fullName evidence="1">Uncharacterized protein</fullName>
    </submittedName>
</protein>
<organism evidence="1 2">
    <name type="scientific">Acinetobacter equi</name>
    <dbReference type="NCBI Taxonomy" id="1324350"/>
    <lineage>
        <taxon>Bacteria</taxon>
        <taxon>Pseudomonadati</taxon>
        <taxon>Pseudomonadota</taxon>
        <taxon>Gammaproteobacteria</taxon>
        <taxon>Moraxellales</taxon>
        <taxon>Moraxellaceae</taxon>
        <taxon>Acinetobacter</taxon>
    </lineage>
</organism>
<dbReference type="STRING" id="1324350.AOY20_01065"/>
<sequence>MMKNEYEFHDCMIHSMKYVVEEWEINFLLDIDYILEGPMNDEAPFSFRLTKGSIIFHNVIDIVIDINSKIGEHHYNISNPIILKIEVSENIIIKNNLNYYEWNIYTIDNKKTFSILASNMKFYLCQNSIIVTRQHLYTEERSLLN</sequence>
<reference evidence="1 2" key="1">
    <citation type="journal article" date="2015" name="Int. J. Syst. Evol. Microbiol.">
        <title>Acinetobacter equi sp. nov. isolated from horse faeces.</title>
        <authorList>
            <person name="Poppel M.T."/>
            <person name="Skiebe E."/>
            <person name="Laue M."/>
            <person name="Bergmann H."/>
            <person name="Ebersberger I."/>
            <person name="Garn T."/>
            <person name="Fruth A."/>
            <person name="Baumgardt S."/>
            <person name="Busse H.J."/>
            <person name="Wilharm G."/>
        </authorList>
    </citation>
    <scope>NUCLEOTIDE SEQUENCE [LARGE SCALE GENOMIC DNA]</scope>
    <source>
        <strain evidence="1 2">114</strain>
    </source>
</reference>
<proteinExistence type="predicted"/>
<name>A0A0N9VZS0_9GAMM</name>
<dbReference type="AlphaFoldDB" id="A0A0N9VZS0"/>